<evidence type="ECO:0000313" key="3">
    <source>
        <dbReference type="Proteomes" id="UP000054773"/>
    </source>
</evidence>
<dbReference type="GO" id="GO:0090313">
    <property type="term" value="P:regulation of protein targeting to membrane"/>
    <property type="evidence" value="ECO:0007669"/>
    <property type="project" value="TreeGrafter"/>
</dbReference>
<feature type="domain" description="AsmA" evidence="1">
    <location>
        <begin position="1"/>
        <end position="185"/>
    </location>
</feature>
<reference evidence="2 3" key="1">
    <citation type="submission" date="2015-11" db="EMBL/GenBank/DDBJ databases">
        <title>Genomic analysis of 38 Legionella species identifies large and diverse effector repertoires.</title>
        <authorList>
            <person name="Burstein D."/>
            <person name="Amaro F."/>
            <person name="Zusman T."/>
            <person name="Lifshitz Z."/>
            <person name="Cohen O."/>
            <person name="Gilbert J.A."/>
            <person name="Pupko T."/>
            <person name="Shuman H.A."/>
            <person name="Segal G."/>
        </authorList>
    </citation>
    <scope>NUCLEOTIDE SEQUENCE [LARGE SCALE GENOMIC DNA]</scope>
    <source>
        <strain evidence="2 3">SE-32A-C8</strain>
    </source>
</reference>
<dbReference type="PANTHER" id="PTHR30441">
    <property type="entry name" value="DUF748 DOMAIN-CONTAINING PROTEIN"/>
    <property type="match status" value="1"/>
</dbReference>
<comment type="caution">
    <text evidence="2">The sequence shown here is derived from an EMBL/GenBank/DDBJ whole genome shotgun (WGS) entry which is preliminary data.</text>
</comment>
<sequence length="509" mass="56524">MTTLKKLVLALLIPLLLACIIMWGIVNSLKPDTIKAYVNAELQQLTNESGQIKGDVSWHVFPRPRIKITQVEIGDAANPKPLAITIDNLLLNLKLTQLLRGNLVFSELNVDGFTMQINQRRGSTPLTTGIKPPRAVDSLANQFAIKNLMLSHGKLVLTGDQTQMIISGLQIGAEQFNLSQQLFPFQLKGKIALSKQGQPYAHTQLVFKGNTRIGPQWFSDAALKSWPVFGQLTLLDLGIHQFKIDRMQANTSYKEGVLDLNPLTLSLYRGESVGDLHYDPQQAELHVNQTATDLDSNKLIHDLFAKKLLKGRLDFSLHTQIDLKNFTWPQSVKGKGNITVKDGALMALNVNQMIQAANSRISTLFINKANVTQPIKPEDTLTNPAFFKGNTDFKLMASQYRIDNGLLNSHLFVLQTNRLQLKGGGQMNLLDYSLSGNLLAHVLFKNDKADKIQQLLGGAIPLLVKGTIIEPLIVPDMEKINPLLTQTLITETLAMPIKAVHHQLKAIFH</sequence>
<dbReference type="GO" id="GO:0005886">
    <property type="term" value="C:plasma membrane"/>
    <property type="evidence" value="ECO:0007669"/>
    <property type="project" value="TreeGrafter"/>
</dbReference>
<organism evidence="2 3">
    <name type="scientific">Legionella erythra</name>
    <dbReference type="NCBI Taxonomy" id="448"/>
    <lineage>
        <taxon>Bacteria</taxon>
        <taxon>Pseudomonadati</taxon>
        <taxon>Pseudomonadota</taxon>
        <taxon>Gammaproteobacteria</taxon>
        <taxon>Legionellales</taxon>
        <taxon>Legionellaceae</taxon>
        <taxon>Legionella</taxon>
    </lineage>
</organism>
<evidence type="ECO:0000259" key="1">
    <source>
        <dbReference type="Pfam" id="PF05170"/>
    </source>
</evidence>
<proteinExistence type="predicted"/>
<accession>A0A0W0TF30</accession>
<dbReference type="AlphaFoldDB" id="A0A0W0TF30"/>
<protein>
    <submittedName>
        <fullName evidence="2">Putative asmA protein</fullName>
    </submittedName>
</protein>
<dbReference type="PATRIC" id="fig|448.7.peg.2452"/>
<feature type="domain" description="AsmA" evidence="1">
    <location>
        <begin position="241"/>
        <end position="410"/>
    </location>
</feature>
<dbReference type="Pfam" id="PF05170">
    <property type="entry name" value="AsmA"/>
    <property type="match status" value="2"/>
</dbReference>
<dbReference type="InterPro" id="IPR007844">
    <property type="entry name" value="AsmA"/>
</dbReference>
<dbReference type="EMBL" id="LNYA01000034">
    <property type="protein sequence ID" value="KTC94166.1"/>
    <property type="molecule type" value="Genomic_DNA"/>
</dbReference>
<dbReference type="STRING" id="448.Lery_2333"/>
<dbReference type="PANTHER" id="PTHR30441:SF4">
    <property type="entry name" value="PROTEIN ASMA"/>
    <property type="match status" value="1"/>
</dbReference>
<dbReference type="RefSeq" id="WP_058527453.1">
    <property type="nucleotide sequence ID" value="NZ_CAAAHY010000026.1"/>
</dbReference>
<dbReference type="OrthoDB" id="9766390at2"/>
<gene>
    <name evidence="2" type="ORF">Lery_2333</name>
</gene>
<evidence type="ECO:0000313" key="2">
    <source>
        <dbReference type="EMBL" id="KTC94166.1"/>
    </source>
</evidence>
<dbReference type="PROSITE" id="PS51257">
    <property type="entry name" value="PROKAR_LIPOPROTEIN"/>
    <property type="match status" value="1"/>
</dbReference>
<dbReference type="Proteomes" id="UP000054773">
    <property type="component" value="Unassembled WGS sequence"/>
</dbReference>
<name>A0A0W0TF30_LEGER</name>
<dbReference type="InterPro" id="IPR052894">
    <property type="entry name" value="AsmA-related"/>
</dbReference>
<keyword evidence="3" id="KW-1185">Reference proteome</keyword>